<gene>
    <name evidence="2" type="ORF">HF521_005622</name>
</gene>
<evidence type="ECO:0000256" key="1">
    <source>
        <dbReference type="SAM" id="MobiDB-lite"/>
    </source>
</evidence>
<name>A0A8T0AV84_SILME</name>
<accession>A0A8T0AV84</accession>
<dbReference type="AlphaFoldDB" id="A0A8T0AV84"/>
<protein>
    <submittedName>
        <fullName evidence="2">Uncharacterized protein</fullName>
    </submittedName>
</protein>
<comment type="caution">
    <text evidence="2">The sequence shown here is derived from an EMBL/GenBank/DDBJ whole genome shotgun (WGS) entry which is preliminary data.</text>
</comment>
<dbReference type="Proteomes" id="UP000606274">
    <property type="component" value="Unassembled WGS sequence"/>
</dbReference>
<dbReference type="EMBL" id="JABFDY010000015">
    <property type="protein sequence ID" value="KAF7697204.1"/>
    <property type="molecule type" value="Genomic_DNA"/>
</dbReference>
<evidence type="ECO:0000313" key="2">
    <source>
        <dbReference type="EMBL" id="KAF7697204.1"/>
    </source>
</evidence>
<keyword evidence="3" id="KW-1185">Reference proteome</keyword>
<feature type="region of interest" description="Disordered" evidence="1">
    <location>
        <begin position="82"/>
        <end position="111"/>
    </location>
</feature>
<proteinExistence type="predicted"/>
<reference evidence="2" key="1">
    <citation type="submission" date="2020-08" db="EMBL/GenBank/DDBJ databases">
        <title>Chromosome-level assembly of Southern catfish (Silurus meridionalis) provides insights into visual adaptation to the nocturnal and benthic lifestyles.</title>
        <authorList>
            <person name="Zhang Y."/>
            <person name="Wang D."/>
            <person name="Peng Z."/>
        </authorList>
    </citation>
    <scope>NUCLEOTIDE SEQUENCE</scope>
    <source>
        <strain evidence="2">SWU-2019-XX</strain>
        <tissue evidence="2">Muscle</tissue>
    </source>
</reference>
<sequence>MTSDMVGGGEILASRGGGEVALGFSRKCVSVFTWLRVSVGARASVWRGCVKIVEPRAKPSIARGSACYVGRLASRTPVEYQRRVHGTPSHSPPALRKVREKRGGGLQEIAR</sequence>
<organism evidence="2 3">
    <name type="scientific">Silurus meridionalis</name>
    <name type="common">Southern catfish</name>
    <name type="synonym">Silurus soldatovi meridionalis</name>
    <dbReference type="NCBI Taxonomy" id="175797"/>
    <lineage>
        <taxon>Eukaryota</taxon>
        <taxon>Metazoa</taxon>
        <taxon>Chordata</taxon>
        <taxon>Craniata</taxon>
        <taxon>Vertebrata</taxon>
        <taxon>Euteleostomi</taxon>
        <taxon>Actinopterygii</taxon>
        <taxon>Neopterygii</taxon>
        <taxon>Teleostei</taxon>
        <taxon>Ostariophysi</taxon>
        <taxon>Siluriformes</taxon>
        <taxon>Siluridae</taxon>
        <taxon>Silurus</taxon>
    </lineage>
</organism>
<evidence type="ECO:0000313" key="3">
    <source>
        <dbReference type="Proteomes" id="UP000606274"/>
    </source>
</evidence>